<sequence>MCSNNIWPGACNGVSVSNIEYWCFLCHSYECWCHLGLELNPAPLKMNCVNQDGQGSANTLNQRLKLLNYFTNRQLVKRDSPNGHQIAASLVPLRTQSYVEVVACLKKVKTRPDTGPANEHQLLPVPYPELAAQLASSGDVVNRSGGTKHHPFCLPELD</sequence>
<proteinExistence type="predicted"/>
<accession>A0ACC2SAY4</accession>
<comment type="caution">
    <text evidence="1">The sequence shown here is derived from an EMBL/GenBank/DDBJ whole genome shotgun (WGS) entry which is preliminary data.</text>
</comment>
<dbReference type="Proteomes" id="UP001165960">
    <property type="component" value="Unassembled WGS sequence"/>
</dbReference>
<keyword evidence="2" id="KW-1185">Reference proteome</keyword>
<evidence type="ECO:0000313" key="1">
    <source>
        <dbReference type="EMBL" id="KAJ9059429.1"/>
    </source>
</evidence>
<name>A0ACC2SAY4_9FUNG</name>
<gene>
    <name evidence="1" type="ORF">DSO57_1002425</name>
</gene>
<dbReference type="EMBL" id="QTSX02005685">
    <property type="protein sequence ID" value="KAJ9059429.1"/>
    <property type="molecule type" value="Genomic_DNA"/>
</dbReference>
<protein>
    <submittedName>
        <fullName evidence="1">Uncharacterized protein</fullName>
    </submittedName>
</protein>
<reference evidence="1" key="1">
    <citation type="submission" date="2022-04" db="EMBL/GenBank/DDBJ databases">
        <title>Genome of the entomopathogenic fungus Entomophthora muscae.</title>
        <authorList>
            <person name="Elya C."/>
            <person name="Lovett B.R."/>
            <person name="Lee E."/>
            <person name="Macias A.M."/>
            <person name="Hajek A.E."/>
            <person name="De Bivort B.L."/>
            <person name="Kasson M.T."/>
            <person name="De Fine Licht H.H."/>
            <person name="Stajich J.E."/>
        </authorList>
    </citation>
    <scope>NUCLEOTIDE SEQUENCE</scope>
    <source>
        <strain evidence="1">Berkeley</strain>
    </source>
</reference>
<organism evidence="1 2">
    <name type="scientific">Entomophthora muscae</name>
    <dbReference type="NCBI Taxonomy" id="34485"/>
    <lineage>
        <taxon>Eukaryota</taxon>
        <taxon>Fungi</taxon>
        <taxon>Fungi incertae sedis</taxon>
        <taxon>Zoopagomycota</taxon>
        <taxon>Entomophthoromycotina</taxon>
        <taxon>Entomophthoromycetes</taxon>
        <taxon>Entomophthorales</taxon>
        <taxon>Entomophthoraceae</taxon>
        <taxon>Entomophthora</taxon>
    </lineage>
</organism>
<evidence type="ECO:0000313" key="2">
    <source>
        <dbReference type="Proteomes" id="UP001165960"/>
    </source>
</evidence>